<dbReference type="OrthoDB" id="9801454at2"/>
<dbReference type="RefSeq" id="WP_088618148.1">
    <property type="nucleotide sequence ID" value="NZ_CP022129.1"/>
</dbReference>
<protein>
    <submittedName>
        <fullName evidence="2">Damage-inducible protein CinA</fullName>
    </submittedName>
</protein>
<dbReference type="Pfam" id="PF02464">
    <property type="entry name" value="CinA"/>
    <property type="match status" value="1"/>
</dbReference>
<accession>A0A1Z4BVE3</accession>
<dbReference type="EMBL" id="CP022129">
    <property type="protein sequence ID" value="ASF45265.1"/>
    <property type="molecule type" value="Genomic_DNA"/>
</dbReference>
<feature type="domain" description="CinA C-terminal" evidence="1">
    <location>
        <begin position="7"/>
        <end position="156"/>
    </location>
</feature>
<evidence type="ECO:0000313" key="2">
    <source>
        <dbReference type="EMBL" id="ASF45265.1"/>
    </source>
</evidence>
<dbReference type="SUPFAM" id="SSF142433">
    <property type="entry name" value="CinA-like"/>
    <property type="match status" value="1"/>
</dbReference>
<dbReference type="InterPro" id="IPR008136">
    <property type="entry name" value="CinA_C"/>
</dbReference>
<dbReference type="KEGG" id="mpsy:CEK71_03845"/>
<dbReference type="Proteomes" id="UP000197019">
    <property type="component" value="Chromosome"/>
</dbReference>
<sequence length="159" mass="16468">MDEGQLEALAARLGAYLTERGQSIATAESCTGGWLAQVITAIPGSSAWFERGFVTYSNDAKVEMLGVDPQIIGRYGAVSEETVTAMVAGALARSRASCAIAVTGVAGPAGGTPAKPVGTVFIAWLEKGGVPLVARQQFSGDRHQIRAQSVQTALEGAMR</sequence>
<dbReference type="NCBIfam" id="TIGR00199">
    <property type="entry name" value="PncC_domain"/>
    <property type="match status" value="1"/>
</dbReference>
<organism evidence="2 3">
    <name type="scientific">Methylovulum psychrotolerans</name>
    <dbReference type="NCBI Taxonomy" id="1704499"/>
    <lineage>
        <taxon>Bacteria</taxon>
        <taxon>Pseudomonadati</taxon>
        <taxon>Pseudomonadota</taxon>
        <taxon>Gammaproteobacteria</taxon>
        <taxon>Methylococcales</taxon>
        <taxon>Methylococcaceae</taxon>
        <taxon>Methylovulum</taxon>
    </lineage>
</organism>
<gene>
    <name evidence="2" type="ORF">CEK71_03845</name>
</gene>
<dbReference type="AlphaFoldDB" id="A0A1Z4BVE3"/>
<evidence type="ECO:0000259" key="1">
    <source>
        <dbReference type="Pfam" id="PF02464"/>
    </source>
</evidence>
<name>A0A1Z4BVE3_9GAMM</name>
<proteinExistence type="predicted"/>
<keyword evidence="3" id="KW-1185">Reference proteome</keyword>
<dbReference type="Gene3D" id="3.90.950.20">
    <property type="entry name" value="CinA-like"/>
    <property type="match status" value="1"/>
</dbReference>
<reference evidence="2 3" key="1">
    <citation type="submission" date="2017-06" db="EMBL/GenBank/DDBJ databases">
        <title>Genome Sequencing of the methanotroph Methylovulum psychrotolerants str. HV10-M2 isolated from a high-altitude environment.</title>
        <authorList>
            <person name="Mateos-Rivera A."/>
        </authorList>
    </citation>
    <scope>NUCLEOTIDE SEQUENCE [LARGE SCALE GENOMIC DNA]</scope>
    <source>
        <strain evidence="2 3">HV10_M2</strain>
    </source>
</reference>
<dbReference type="InterPro" id="IPR036653">
    <property type="entry name" value="CinA-like_C"/>
</dbReference>
<evidence type="ECO:0000313" key="3">
    <source>
        <dbReference type="Proteomes" id="UP000197019"/>
    </source>
</evidence>